<accession>A0A0V1KSW9</accession>
<protein>
    <submittedName>
        <fullName evidence="1">Uncharacterized protein</fullName>
    </submittedName>
</protein>
<comment type="caution">
    <text evidence="1">The sequence shown here is derived from an EMBL/GenBank/DDBJ whole genome shotgun (WGS) entry which is preliminary data.</text>
</comment>
<sequence length="173" mass="20483">MGGRFWNHLFMQDFESVLNSALRLHFWDVLDIVKKHFHLSLRNQIIYHSPEVWQCVTSEFRCVRIMFYSTNSTTTTTLKHTVDYTALLHRVFFSALFTEFSSPLYSALLLPHIHASRAQVSTTHWQYRLPIIFSREQIIGQLRSTFSFRRNVCQESIAKHSCKQVIYSILNCY</sequence>
<dbReference type="OrthoDB" id="5933026at2759"/>
<gene>
    <name evidence="1" type="ORF">T02_10996</name>
</gene>
<keyword evidence="2" id="KW-1185">Reference proteome</keyword>
<dbReference type="Proteomes" id="UP000054721">
    <property type="component" value="Unassembled WGS sequence"/>
</dbReference>
<dbReference type="AlphaFoldDB" id="A0A0V1KSW9"/>
<proteinExistence type="predicted"/>
<evidence type="ECO:0000313" key="2">
    <source>
        <dbReference type="Proteomes" id="UP000054721"/>
    </source>
</evidence>
<reference evidence="1 2" key="1">
    <citation type="submission" date="2015-05" db="EMBL/GenBank/DDBJ databases">
        <title>Evolution of Trichinella species and genotypes.</title>
        <authorList>
            <person name="Korhonen P.K."/>
            <person name="Edoardo P."/>
            <person name="Giuseppe L.R."/>
            <person name="Gasser R.B."/>
        </authorList>
    </citation>
    <scope>NUCLEOTIDE SEQUENCE [LARGE SCALE GENOMIC DNA]</scope>
    <source>
        <strain evidence="1">ISS10</strain>
    </source>
</reference>
<organism evidence="1 2">
    <name type="scientific">Trichinella nativa</name>
    <dbReference type="NCBI Taxonomy" id="6335"/>
    <lineage>
        <taxon>Eukaryota</taxon>
        <taxon>Metazoa</taxon>
        <taxon>Ecdysozoa</taxon>
        <taxon>Nematoda</taxon>
        <taxon>Enoplea</taxon>
        <taxon>Dorylaimia</taxon>
        <taxon>Trichinellida</taxon>
        <taxon>Trichinellidae</taxon>
        <taxon>Trichinella</taxon>
    </lineage>
</organism>
<name>A0A0V1KSW9_9BILA</name>
<dbReference type="EMBL" id="JYDW01000285">
    <property type="protein sequence ID" value="KRZ49966.1"/>
    <property type="molecule type" value="Genomic_DNA"/>
</dbReference>
<evidence type="ECO:0000313" key="1">
    <source>
        <dbReference type="EMBL" id="KRZ49966.1"/>
    </source>
</evidence>